<dbReference type="InterPro" id="IPR018580">
    <property type="entry name" value="Uncharacterised_YfhO"/>
</dbReference>
<reference evidence="3 4" key="1">
    <citation type="submission" date="2018-05" db="EMBL/GenBank/DDBJ databases">
        <title>Streptomyces venezuelae.</title>
        <authorList>
            <person name="Kim W."/>
            <person name="Lee N."/>
            <person name="Cho B.-K."/>
        </authorList>
    </citation>
    <scope>NUCLEOTIDE SEQUENCE [LARGE SCALE GENOMIC DNA]</scope>
    <source>
        <strain evidence="3 4">ATCC 21782</strain>
    </source>
</reference>
<feature type="transmembrane region" description="Helical" evidence="2">
    <location>
        <begin position="405"/>
        <end position="423"/>
    </location>
</feature>
<feature type="transmembrane region" description="Helical" evidence="2">
    <location>
        <begin position="188"/>
        <end position="207"/>
    </location>
</feature>
<feature type="transmembrane region" description="Helical" evidence="2">
    <location>
        <begin position="227"/>
        <end position="247"/>
    </location>
</feature>
<dbReference type="AlphaFoldDB" id="A0A5P2D4S6"/>
<feature type="transmembrane region" description="Helical" evidence="2">
    <location>
        <begin position="136"/>
        <end position="158"/>
    </location>
</feature>
<feature type="transmembrane region" description="Helical" evidence="2">
    <location>
        <begin position="461"/>
        <end position="482"/>
    </location>
</feature>
<accession>A0A5P2D4S6</accession>
<feature type="transmembrane region" description="Helical" evidence="2">
    <location>
        <begin position="259"/>
        <end position="283"/>
    </location>
</feature>
<feature type="transmembrane region" description="Helical" evidence="2">
    <location>
        <begin position="316"/>
        <end position="334"/>
    </location>
</feature>
<gene>
    <name evidence="3" type="ORF">DEJ50_22420</name>
</gene>
<keyword evidence="2" id="KW-0812">Transmembrane</keyword>
<feature type="transmembrane region" description="Helical" evidence="2">
    <location>
        <begin position="377"/>
        <end position="398"/>
    </location>
</feature>
<proteinExistence type="predicted"/>
<protein>
    <recommendedName>
        <fullName evidence="5">YfhO family protein</fullName>
    </recommendedName>
</protein>
<evidence type="ECO:0008006" key="5">
    <source>
        <dbReference type="Google" id="ProtNLM"/>
    </source>
</evidence>
<sequence>MTTASITPASARPDTGARRPGSAGSADTAARGDRRGALAALTAALISMAAYAAGLAAHGTFPFGPAPRAVNDLRHQYVPFHTHLWDLQHGTAQGDLLFNWQSGYGVGFLADFFTYLTNPFSWLTGLFSRDHGELSVFLVSLLTMGLAAATMTVFLGRLRPGSPWLRALLATGYAVCGWGVVEGTVVPMWTWGLVALPLLGIVADWALTGRRWVLGSLAVALCWFANFYTAAMATIGVALVLVLRLLLSDTDWRARGRILGRAAGMTVTGLLLAAPVILVSGVANAQSQPTDRFVVSVSTEPLTYLSMVLPGTLPKYPAPNVFAGVLALLLVLALPFQSKVRARERAGWLGLLLLTAVSFVITPTAKLWQGGTLPHGAPFRESFVLSGLLVMAAWICLAHMPRPRALLGGAGLLGVLVLLTYDLQPVNRYALSLALIGGAVVTVLLVLYARGLRRPARIAAVGLLAASVFGSTAYAVYGIAVLHDPRLRGPARAQTISDLGESAQQALARQNDWPAGRTDPGAGVFVTNNDPMLIGGQGGSYYSSYVTVESATGLRGLGLGYAMGGRHLWPARDPVLQALLGISAVLEPAGKDRAGIRTMAAPPLVTVRAPGSDQPYGAPAGSVWARQQAALGAKVYTVPELTHTGGPAGERTADGSGFRLHRAQGEGADQWTTFAARCTPGTRAFLYAPDLYAVVRGGDGPKQGFQGNPPLVSAAMKELARVPADGRFSVAVRAGKDGQTLPAHALGCLDPAALDARVAQLKAGGAVSVKAGGHTIAAELPHGSTGTAVIATSAPQGWMCSVDGGPARKPVSYQGLLGVPLGAGADRVSCTYTPPGLKAGLAGTAVGALALAAVLLYPPVRRRITAARRG</sequence>
<feature type="transmembrane region" description="Helical" evidence="2">
    <location>
        <begin position="164"/>
        <end position="181"/>
    </location>
</feature>
<name>A0A5P2D4S6_STRVZ</name>
<dbReference type="EMBL" id="CP029190">
    <property type="protein sequence ID" value="QES50172.1"/>
    <property type="molecule type" value="Genomic_DNA"/>
</dbReference>
<keyword evidence="2" id="KW-1133">Transmembrane helix</keyword>
<keyword evidence="2" id="KW-0472">Membrane</keyword>
<organism evidence="3 4">
    <name type="scientific">Streptomyces venezuelae</name>
    <dbReference type="NCBI Taxonomy" id="54571"/>
    <lineage>
        <taxon>Bacteria</taxon>
        <taxon>Bacillati</taxon>
        <taxon>Actinomycetota</taxon>
        <taxon>Actinomycetes</taxon>
        <taxon>Kitasatosporales</taxon>
        <taxon>Streptomycetaceae</taxon>
        <taxon>Streptomyces</taxon>
    </lineage>
</organism>
<evidence type="ECO:0000313" key="4">
    <source>
        <dbReference type="Proteomes" id="UP000325211"/>
    </source>
</evidence>
<feature type="transmembrane region" description="Helical" evidence="2">
    <location>
        <begin position="346"/>
        <end position="365"/>
    </location>
</feature>
<feature type="transmembrane region" description="Helical" evidence="2">
    <location>
        <begin position="37"/>
        <end position="57"/>
    </location>
</feature>
<evidence type="ECO:0000313" key="3">
    <source>
        <dbReference type="EMBL" id="QES50172.1"/>
    </source>
</evidence>
<dbReference type="RefSeq" id="WP_150209760.1">
    <property type="nucleotide sequence ID" value="NZ_CP029190.1"/>
</dbReference>
<dbReference type="Proteomes" id="UP000325211">
    <property type="component" value="Chromosome"/>
</dbReference>
<feature type="region of interest" description="Disordered" evidence="1">
    <location>
        <begin position="1"/>
        <end position="30"/>
    </location>
</feature>
<dbReference type="OrthoDB" id="9815466at2"/>
<feature type="transmembrane region" description="Helical" evidence="2">
    <location>
        <begin position="429"/>
        <end position="449"/>
    </location>
</feature>
<feature type="transmembrane region" description="Helical" evidence="2">
    <location>
        <begin position="839"/>
        <end position="860"/>
    </location>
</feature>
<dbReference type="PANTHER" id="PTHR38454:SF1">
    <property type="entry name" value="INTEGRAL MEMBRANE PROTEIN"/>
    <property type="match status" value="1"/>
</dbReference>
<feature type="transmembrane region" description="Helical" evidence="2">
    <location>
        <begin position="104"/>
        <end position="124"/>
    </location>
</feature>
<dbReference type="Pfam" id="PF09586">
    <property type="entry name" value="YfhO"/>
    <property type="match status" value="1"/>
</dbReference>
<dbReference type="PANTHER" id="PTHR38454">
    <property type="entry name" value="INTEGRAL MEMBRANE PROTEIN-RELATED"/>
    <property type="match status" value="1"/>
</dbReference>
<evidence type="ECO:0000256" key="1">
    <source>
        <dbReference type="SAM" id="MobiDB-lite"/>
    </source>
</evidence>
<evidence type="ECO:0000256" key="2">
    <source>
        <dbReference type="SAM" id="Phobius"/>
    </source>
</evidence>